<dbReference type="Proteomes" id="UP000026962">
    <property type="component" value="Chromosome 10"/>
</dbReference>
<sequence>MCSLERLGAWANPSVLGAWCGSFAGVGEAIDRCGGKVLEAEGDHGAECCRRSRRWSPPKEAVLVATKPTDPKWKSIPRDKCSPERSN</sequence>
<protein>
    <submittedName>
        <fullName evidence="2">Uncharacterized protein</fullName>
    </submittedName>
</protein>
<dbReference type="HOGENOM" id="CLU_2487278_0_0_1"/>
<reference evidence="2" key="1">
    <citation type="submission" date="2015-04" db="UniProtKB">
        <authorList>
            <consortium name="EnsemblPlants"/>
        </authorList>
    </citation>
    <scope>IDENTIFICATION</scope>
</reference>
<dbReference type="AlphaFoldDB" id="A0A0E0M5S3"/>
<feature type="region of interest" description="Disordered" evidence="1">
    <location>
        <begin position="66"/>
        <end position="87"/>
    </location>
</feature>
<dbReference type="Gramene" id="OPUNC10G02840.1">
    <property type="protein sequence ID" value="OPUNC10G02840.1"/>
    <property type="gene ID" value="OPUNC10G02840"/>
</dbReference>
<feature type="compositionally biased region" description="Basic and acidic residues" evidence="1">
    <location>
        <begin position="69"/>
        <end position="87"/>
    </location>
</feature>
<evidence type="ECO:0000313" key="2">
    <source>
        <dbReference type="EnsemblPlants" id="OPUNC10G02840.1"/>
    </source>
</evidence>
<evidence type="ECO:0000256" key="1">
    <source>
        <dbReference type="SAM" id="MobiDB-lite"/>
    </source>
</evidence>
<reference evidence="2" key="2">
    <citation type="submission" date="2018-05" db="EMBL/GenBank/DDBJ databases">
        <title>OpunRS2 (Oryza punctata Reference Sequence Version 2).</title>
        <authorList>
            <person name="Zhang J."/>
            <person name="Kudrna D."/>
            <person name="Lee S."/>
            <person name="Talag J."/>
            <person name="Welchert J."/>
            <person name="Wing R.A."/>
        </authorList>
    </citation>
    <scope>NUCLEOTIDE SEQUENCE [LARGE SCALE GENOMIC DNA]</scope>
</reference>
<accession>A0A0E0M5S3</accession>
<evidence type="ECO:0000313" key="3">
    <source>
        <dbReference type="Proteomes" id="UP000026962"/>
    </source>
</evidence>
<keyword evidence="3" id="KW-1185">Reference proteome</keyword>
<dbReference type="EnsemblPlants" id="OPUNC10G02840.1">
    <property type="protein sequence ID" value="OPUNC10G02840.1"/>
    <property type="gene ID" value="OPUNC10G02840"/>
</dbReference>
<organism evidence="2">
    <name type="scientific">Oryza punctata</name>
    <name type="common">Red rice</name>
    <dbReference type="NCBI Taxonomy" id="4537"/>
    <lineage>
        <taxon>Eukaryota</taxon>
        <taxon>Viridiplantae</taxon>
        <taxon>Streptophyta</taxon>
        <taxon>Embryophyta</taxon>
        <taxon>Tracheophyta</taxon>
        <taxon>Spermatophyta</taxon>
        <taxon>Magnoliopsida</taxon>
        <taxon>Liliopsida</taxon>
        <taxon>Poales</taxon>
        <taxon>Poaceae</taxon>
        <taxon>BOP clade</taxon>
        <taxon>Oryzoideae</taxon>
        <taxon>Oryzeae</taxon>
        <taxon>Oryzinae</taxon>
        <taxon>Oryza</taxon>
    </lineage>
</organism>
<name>A0A0E0M5S3_ORYPU</name>
<proteinExistence type="predicted"/>